<dbReference type="Proteomes" id="UP000396835">
    <property type="component" value="Unassembled WGS sequence"/>
</dbReference>
<protein>
    <recommendedName>
        <fullName evidence="5">Bacteriocin</fullName>
    </recommendedName>
</protein>
<dbReference type="RefSeq" id="WP_125238572.1">
    <property type="nucleotide sequence ID" value="NZ_CAACYH010000004.1"/>
</dbReference>
<evidence type="ECO:0000313" key="3">
    <source>
        <dbReference type="Proteomes" id="UP000279562"/>
    </source>
</evidence>
<dbReference type="EMBL" id="RQYF01000009">
    <property type="protein sequence ID" value="RRD92575.1"/>
    <property type="molecule type" value="Genomic_DNA"/>
</dbReference>
<keyword evidence="3" id="KW-1185">Reference proteome</keyword>
<dbReference type="Proteomes" id="UP000279562">
    <property type="component" value="Unassembled WGS sequence"/>
</dbReference>
<reference evidence="2 4" key="2">
    <citation type="submission" date="2019-02" db="EMBL/GenBank/DDBJ databases">
        <authorList>
            <consortium name="Pathogen Informatics"/>
        </authorList>
    </citation>
    <scope>NUCLEOTIDE SEQUENCE [LARGE SCALE GENOMIC DNA]</scope>
    <source>
        <strain evidence="2 4">3012STDY7078512</strain>
    </source>
</reference>
<reference evidence="1 3" key="1">
    <citation type="submission" date="2018-11" db="EMBL/GenBank/DDBJ databases">
        <title>Genomes From Bacteria Associated with the Canine Oral Cavity: a Test Case for Automated Genome-Based Taxonomic Assignment.</title>
        <authorList>
            <person name="Coil D.A."/>
            <person name="Jospin G."/>
            <person name="Darling A.E."/>
            <person name="Wallis C."/>
            <person name="Davis I.J."/>
            <person name="Harris S."/>
            <person name="Eisen J.A."/>
            <person name="Holcombe L.J."/>
            <person name="O'Flynn C."/>
        </authorList>
    </citation>
    <scope>NUCLEOTIDE SEQUENCE [LARGE SCALE GENOMIC DNA]</scope>
    <source>
        <strain evidence="1 3">OH1047_COT-310</strain>
    </source>
</reference>
<evidence type="ECO:0000313" key="4">
    <source>
        <dbReference type="Proteomes" id="UP000396835"/>
    </source>
</evidence>
<dbReference type="OrthoDB" id="1100238at2"/>
<dbReference type="EMBL" id="CAACYH010000004">
    <property type="protein sequence ID" value="VFB13474.1"/>
    <property type="molecule type" value="Genomic_DNA"/>
</dbReference>
<organism evidence="1 3">
    <name type="scientific">Prevotella heparinolytica</name>
    <dbReference type="NCBI Taxonomy" id="28113"/>
    <lineage>
        <taxon>Bacteria</taxon>
        <taxon>Pseudomonadati</taxon>
        <taxon>Bacteroidota</taxon>
        <taxon>Bacteroidia</taxon>
        <taxon>Bacteroidales</taxon>
        <taxon>Bacteroidaceae</taxon>
        <taxon>Bacteroides</taxon>
    </lineage>
</organism>
<proteinExistence type="predicted"/>
<evidence type="ECO:0000313" key="2">
    <source>
        <dbReference type="EMBL" id="VFB13474.1"/>
    </source>
</evidence>
<accession>A0A3P2ACM4</accession>
<gene>
    <name evidence="1" type="ORF">EII33_03595</name>
    <name evidence="2" type="ORF">NCTC7812_00998</name>
</gene>
<evidence type="ECO:0008006" key="5">
    <source>
        <dbReference type="Google" id="ProtNLM"/>
    </source>
</evidence>
<dbReference type="AlphaFoldDB" id="A0A3P2ACM4"/>
<sequence length="68" mass="7752">MKKNDLSRMKGVEELTLNEIIECNGGESLWYWVAYGVGSVGRGVKYVWDKHTEMIMEQGGHVSTMPFK</sequence>
<evidence type="ECO:0000313" key="1">
    <source>
        <dbReference type="EMBL" id="RRD92575.1"/>
    </source>
</evidence>
<name>A0A3P2ACM4_9BACE</name>